<evidence type="ECO:0000256" key="7">
    <source>
        <dbReference type="ARBA" id="ARBA00022777"/>
    </source>
</evidence>
<dbReference type="Gene3D" id="3.30.565.10">
    <property type="entry name" value="Histidine kinase-like ATPase, C-terminal domain"/>
    <property type="match status" value="1"/>
</dbReference>
<dbReference type="Pfam" id="PF00512">
    <property type="entry name" value="HisKA"/>
    <property type="match status" value="1"/>
</dbReference>
<dbReference type="PRINTS" id="PR00344">
    <property type="entry name" value="BCTRLSENSOR"/>
</dbReference>
<dbReference type="CDD" id="cd00075">
    <property type="entry name" value="HATPase"/>
    <property type="match status" value="1"/>
</dbReference>
<dbReference type="InterPro" id="IPR003661">
    <property type="entry name" value="HisK_dim/P_dom"/>
</dbReference>
<feature type="transmembrane region" description="Helical" evidence="11">
    <location>
        <begin position="168"/>
        <end position="190"/>
    </location>
</feature>
<feature type="domain" description="Histidine kinase" evidence="12">
    <location>
        <begin position="247"/>
        <end position="465"/>
    </location>
</feature>
<dbReference type="PANTHER" id="PTHR45436">
    <property type="entry name" value="SENSOR HISTIDINE KINASE YKOH"/>
    <property type="match status" value="1"/>
</dbReference>
<evidence type="ECO:0000256" key="1">
    <source>
        <dbReference type="ARBA" id="ARBA00000085"/>
    </source>
</evidence>
<feature type="domain" description="HAMP" evidence="13">
    <location>
        <begin position="188"/>
        <end position="239"/>
    </location>
</feature>
<dbReference type="PROSITE" id="PS50885">
    <property type="entry name" value="HAMP"/>
    <property type="match status" value="1"/>
</dbReference>
<evidence type="ECO:0000256" key="6">
    <source>
        <dbReference type="ARBA" id="ARBA00022692"/>
    </source>
</evidence>
<evidence type="ECO:0000259" key="13">
    <source>
        <dbReference type="PROSITE" id="PS50885"/>
    </source>
</evidence>
<dbReference type="InterPro" id="IPR003594">
    <property type="entry name" value="HATPase_dom"/>
</dbReference>
<dbReference type="SMART" id="SM00387">
    <property type="entry name" value="HATPase_c"/>
    <property type="match status" value="1"/>
</dbReference>
<evidence type="ECO:0000256" key="5">
    <source>
        <dbReference type="ARBA" id="ARBA00022679"/>
    </source>
</evidence>
<dbReference type="CDD" id="cd06225">
    <property type="entry name" value="HAMP"/>
    <property type="match status" value="1"/>
</dbReference>
<dbReference type="InterPro" id="IPR050428">
    <property type="entry name" value="TCS_sensor_his_kinase"/>
</dbReference>
<dbReference type="PANTHER" id="PTHR45436:SF5">
    <property type="entry name" value="SENSOR HISTIDINE KINASE TRCS"/>
    <property type="match status" value="1"/>
</dbReference>
<keyword evidence="10 11" id="KW-0472">Membrane</keyword>
<dbReference type="CDD" id="cd00082">
    <property type="entry name" value="HisKA"/>
    <property type="match status" value="1"/>
</dbReference>
<dbReference type="InterPro" id="IPR003660">
    <property type="entry name" value="HAMP_dom"/>
</dbReference>
<comment type="catalytic activity">
    <reaction evidence="1">
        <text>ATP + protein L-histidine = ADP + protein N-phospho-L-histidine.</text>
        <dbReference type="EC" id="2.7.13.3"/>
    </reaction>
</comment>
<dbReference type="InterPro" id="IPR004358">
    <property type="entry name" value="Sig_transdc_His_kin-like_C"/>
</dbReference>
<reference evidence="14 15" key="1">
    <citation type="journal article" date="2015" name="MBio">
        <title>Genome-Resolved Metagenomic Analysis Reveals Roles for Candidate Phyla and Other Microbial Community Members in Biogeochemical Transformations in Oil Reservoirs.</title>
        <authorList>
            <person name="Hu P."/>
            <person name="Tom L."/>
            <person name="Singh A."/>
            <person name="Thomas B.C."/>
            <person name="Baker B.J."/>
            <person name="Piceno Y.M."/>
            <person name="Andersen G.L."/>
            <person name="Banfield J.F."/>
        </authorList>
    </citation>
    <scope>NUCLEOTIDE SEQUENCE [LARGE SCALE GENOMIC DNA]</scope>
    <source>
        <strain evidence="14">46_16</strain>
    </source>
</reference>
<evidence type="ECO:0000256" key="2">
    <source>
        <dbReference type="ARBA" id="ARBA00004370"/>
    </source>
</evidence>
<dbReference type="InterPro" id="IPR036890">
    <property type="entry name" value="HATPase_C_sf"/>
</dbReference>
<dbReference type="EMBL" id="LGFU01000103">
    <property type="protein sequence ID" value="KUK45966.1"/>
    <property type="molecule type" value="Genomic_DNA"/>
</dbReference>
<dbReference type="Pfam" id="PF02518">
    <property type="entry name" value="HATPase_c"/>
    <property type="match status" value="1"/>
</dbReference>
<keyword evidence="5" id="KW-0808">Transferase</keyword>
<keyword evidence="7 14" id="KW-0418">Kinase</keyword>
<comment type="caution">
    <text evidence="14">The sequence shown here is derived from an EMBL/GenBank/DDBJ whole genome shotgun (WGS) entry which is preliminary data.</text>
</comment>
<dbReference type="PROSITE" id="PS50109">
    <property type="entry name" value="HIS_KIN"/>
    <property type="match status" value="1"/>
</dbReference>
<proteinExistence type="predicted"/>
<evidence type="ECO:0000256" key="8">
    <source>
        <dbReference type="ARBA" id="ARBA00022989"/>
    </source>
</evidence>
<evidence type="ECO:0000256" key="3">
    <source>
        <dbReference type="ARBA" id="ARBA00012438"/>
    </source>
</evidence>
<dbReference type="SUPFAM" id="SSF47384">
    <property type="entry name" value="Homodimeric domain of signal transducing histidine kinase"/>
    <property type="match status" value="1"/>
</dbReference>
<dbReference type="GO" id="GO:0005886">
    <property type="term" value="C:plasma membrane"/>
    <property type="evidence" value="ECO:0007669"/>
    <property type="project" value="TreeGrafter"/>
</dbReference>
<evidence type="ECO:0000313" key="15">
    <source>
        <dbReference type="Proteomes" id="UP000064249"/>
    </source>
</evidence>
<dbReference type="FunFam" id="3.30.565.10:FF:000006">
    <property type="entry name" value="Sensor histidine kinase WalK"/>
    <property type="match status" value="1"/>
</dbReference>
<comment type="subcellular location">
    <subcellularLocation>
        <location evidence="2">Membrane</location>
    </subcellularLocation>
</comment>
<keyword evidence="8 11" id="KW-1133">Transmembrane helix</keyword>
<dbReference type="SUPFAM" id="SSF158472">
    <property type="entry name" value="HAMP domain-like"/>
    <property type="match status" value="1"/>
</dbReference>
<accession>A0A101FWX1</accession>
<dbReference type="FunFam" id="1.10.287.130:FF:000001">
    <property type="entry name" value="Two-component sensor histidine kinase"/>
    <property type="match status" value="1"/>
</dbReference>
<evidence type="ECO:0000256" key="11">
    <source>
        <dbReference type="SAM" id="Phobius"/>
    </source>
</evidence>
<gene>
    <name evidence="14" type="ORF">XD73_1158</name>
</gene>
<dbReference type="Proteomes" id="UP000064249">
    <property type="component" value="Unassembled WGS sequence"/>
</dbReference>
<feature type="transmembrane region" description="Helical" evidence="11">
    <location>
        <begin position="12"/>
        <end position="32"/>
    </location>
</feature>
<dbReference type="InterPro" id="IPR036097">
    <property type="entry name" value="HisK_dim/P_sf"/>
</dbReference>
<dbReference type="GO" id="GO:0000155">
    <property type="term" value="F:phosphorelay sensor kinase activity"/>
    <property type="evidence" value="ECO:0007669"/>
    <property type="project" value="InterPro"/>
</dbReference>
<evidence type="ECO:0000256" key="4">
    <source>
        <dbReference type="ARBA" id="ARBA00022553"/>
    </source>
</evidence>
<dbReference type="Gene3D" id="1.10.287.130">
    <property type="match status" value="1"/>
</dbReference>
<dbReference type="SUPFAM" id="SSF55874">
    <property type="entry name" value="ATPase domain of HSP90 chaperone/DNA topoisomerase II/histidine kinase"/>
    <property type="match status" value="1"/>
</dbReference>
<evidence type="ECO:0000256" key="9">
    <source>
        <dbReference type="ARBA" id="ARBA00023012"/>
    </source>
</evidence>
<dbReference type="SMART" id="SM00388">
    <property type="entry name" value="HisKA"/>
    <property type="match status" value="1"/>
</dbReference>
<protein>
    <recommendedName>
        <fullName evidence="3">histidine kinase</fullName>
        <ecNumber evidence="3">2.7.13.3</ecNumber>
    </recommendedName>
</protein>
<dbReference type="EC" id="2.7.13.3" evidence="3"/>
<organism evidence="14 15">
    <name type="scientific">Anaerolinea thermophila</name>
    <dbReference type="NCBI Taxonomy" id="167964"/>
    <lineage>
        <taxon>Bacteria</taxon>
        <taxon>Bacillati</taxon>
        <taxon>Chloroflexota</taxon>
        <taxon>Anaerolineae</taxon>
        <taxon>Anaerolineales</taxon>
        <taxon>Anaerolineaceae</taxon>
        <taxon>Anaerolinea</taxon>
    </lineage>
</organism>
<keyword evidence="9" id="KW-0902">Two-component regulatory system</keyword>
<evidence type="ECO:0000256" key="10">
    <source>
        <dbReference type="ARBA" id="ARBA00023136"/>
    </source>
</evidence>
<sequence>MFNTLRSRLWLSYALIVLMVLVVGSIGLIVALRQSPLLYRQVINRLDVTSELLVRRFEPFINLPTEQFQDVFSEETVDSDVQVAVVNINGNYLASNFQDDNDIVAGIQRENDLQQVSQSEISIYKDAEGEEWFYKVQSIGSDYYLLTASFKPQYSFSMIVKDEFLGPLMQAGLIVMLIAIFISLFISNWITLPLKRMSESAEALSKGDLINIPLQGPKEVRRLAQTFNTMSQKITASARSQREFIVSVSHEFKTPLTSIQGFAQAILDGTVQSKKEINKAANVILIETNRLNRLMLDLLMLARLEAGTEDMRVEEISIKVLLQNMVDKFSILAEQNEVQLKLNEVPDVFVRGDGDRLAQVFSNVIDNALKFTPSHGKVEIGACVVENDILIQIEDSGIGIPLDEQEKIFERFYQIDSSRKYGKKKGFGLGLSIAREIIQSHHGQIWVENNPDEGSVFFVKLPIFMNKR</sequence>
<evidence type="ECO:0000259" key="12">
    <source>
        <dbReference type="PROSITE" id="PS50109"/>
    </source>
</evidence>
<dbReference type="InterPro" id="IPR005467">
    <property type="entry name" value="His_kinase_dom"/>
</dbReference>
<dbReference type="Gene3D" id="6.10.340.10">
    <property type="match status" value="1"/>
</dbReference>
<keyword evidence="4" id="KW-0597">Phosphoprotein</keyword>
<dbReference type="SMART" id="SM00304">
    <property type="entry name" value="HAMP"/>
    <property type="match status" value="1"/>
</dbReference>
<keyword evidence="6 11" id="KW-0812">Transmembrane</keyword>
<evidence type="ECO:0000313" key="14">
    <source>
        <dbReference type="EMBL" id="KUK45966.1"/>
    </source>
</evidence>
<name>A0A101FWX1_9CHLR</name>
<dbReference type="Pfam" id="PF00672">
    <property type="entry name" value="HAMP"/>
    <property type="match status" value="1"/>
</dbReference>
<dbReference type="AlphaFoldDB" id="A0A101FWX1"/>